<evidence type="ECO:0000259" key="12">
    <source>
        <dbReference type="PROSITE" id="PS50885"/>
    </source>
</evidence>
<dbReference type="SMART" id="SM00387">
    <property type="entry name" value="HATPase_c"/>
    <property type="match status" value="1"/>
</dbReference>
<feature type="transmembrane region" description="Helical" evidence="10">
    <location>
        <begin position="45"/>
        <end position="65"/>
    </location>
</feature>
<evidence type="ECO:0000256" key="2">
    <source>
        <dbReference type="ARBA" id="ARBA00004370"/>
    </source>
</evidence>
<evidence type="ECO:0000256" key="9">
    <source>
        <dbReference type="ARBA" id="ARBA00023012"/>
    </source>
</evidence>
<keyword evidence="8" id="KW-0067">ATP-binding</keyword>
<dbReference type="InterPro" id="IPR003594">
    <property type="entry name" value="HATPase_dom"/>
</dbReference>
<dbReference type="Proteomes" id="UP000295499">
    <property type="component" value="Unassembled WGS sequence"/>
</dbReference>
<dbReference type="GO" id="GO:0004673">
    <property type="term" value="F:protein histidine kinase activity"/>
    <property type="evidence" value="ECO:0007669"/>
    <property type="project" value="UniProtKB-EC"/>
</dbReference>
<keyword evidence="7" id="KW-0418">Kinase</keyword>
<dbReference type="EMBL" id="SNWM01000004">
    <property type="protein sequence ID" value="TDO20648.1"/>
    <property type="molecule type" value="Genomic_DNA"/>
</dbReference>
<dbReference type="PANTHER" id="PTHR43065">
    <property type="entry name" value="SENSOR HISTIDINE KINASE"/>
    <property type="match status" value="1"/>
</dbReference>
<evidence type="ECO:0000256" key="10">
    <source>
        <dbReference type="SAM" id="Phobius"/>
    </source>
</evidence>
<dbReference type="InterPro" id="IPR004358">
    <property type="entry name" value="Sig_transdc_His_kin-like_C"/>
</dbReference>
<gene>
    <name evidence="13" type="ORF">CLV32_3281</name>
</gene>
<keyword evidence="10" id="KW-0812">Transmembrane</keyword>
<dbReference type="Pfam" id="PF02518">
    <property type="entry name" value="HATPase_c"/>
    <property type="match status" value="1"/>
</dbReference>
<dbReference type="PRINTS" id="PR00344">
    <property type="entry name" value="BCTRLSENSOR"/>
</dbReference>
<comment type="subcellular location">
    <subcellularLocation>
        <location evidence="2">Membrane</location>
    </subcellularLocation>
</comment>
<keyword evidence="5" id="KW-0808">Transferase</keyword>
<keyword evidence="10" id="KW-0472">Membrane</keyword>
<keyword evidence="9" id="KW-0902">Two-component regulatory system</keyword>
<dbReference type="Pfam" id="PF00672">
    <property type="entry name" value="HAMP"/>
    <property type="match status" value="1"/>
</dbReference>
<dbReference type="SUPFAM" id="SSF55874">
    <property type="entry name" value="ATPase domain of HSP90 chaperone/DNA topoisomerase II/histidine kinase"/>
    <property type="match status" value="1"/>
</dbReference>
<feature type="domain" description="HAMP" evidence="12">
    <location>
        <begin position="66"/>
        <end position="118"/>
    </location>
</feature>
<evidence type="ECO:0000313" key="13">
    <source>
        <dbReference type="EMBL" id="TDO20648.1"/>
    </source>
</evidence>
<dbReference type="Gene3D" id="3.30.565.10">
    <property type="entry name" value="Histidine kinase-like ATPase, C-terminal domain"/>
    <property type="match status" value="1"/>
</dbReference>
<dbReference type="Gene3D" id="6.10.340.10">
    <property type="match status" value="1"/>
</dbReference>
<dbReference type="SMART" id="SM00304">
    <property type="entry name" value="HAMP"/>
    <property type="match status" value="1"/>
</dbReference>
<keyword evidence="14" id="KW-1185">Reference proteome</keyword>
<sequence length="434" mass="49329">MHFTAAWRNIKFLTMKLKTKYILLIGILHLTCLVLSFFIFEQNRILFIGSEVFILISLVISVGLYRQLLEPLKYLKEGIHAIQDRDFSVKFIPTGRSEMDELIGVYNKMIDELRTERTKQEEQHFFLEKLIQTSPTGIIIMDYDQKIQSINPTATSILNMDQESVLSVVSELKTGSSRMLKIGGLSIFKIHKSNFIDRGFARIFVMLEEVTEEIFEAEKKAYGKVIRMMAHEVNNTIGPVNSILGLALTTEQLWETNKHNLLKDAFEIATARNQNLNLFMRNFADLVKLEPANRQQIDLNKLVQSVAEFMTMPANERAILFSLSLPDKPYLISADAQQLEQAMINIVKNALEAIGHDGVVHFILDPVKHRLCISDNGAGLTEELNAQLFNPFFTTKKDGQGIGLTLVREILLNHGFDFSLTTTGDGLTTFEIRL</sequence>
<dbReference type="InterPro" id="IPR036890">
    <property type="entry name" value="HATPase_C_sf"/>
</dbReference>
<dbReference type="PROSITE" id="PS50885">
    <property type="entry name" value="HAMP"/>
    <property type="match status" value="1"/>
</dbReference>
<dbReference type="GO" id="GO:0005524">
    <property type="term" value="F:ATP binding"/>
    <property type="evidence" value="ECO:0007669"/>
    <property type="project" value="UniProtKB-KW"/>
</dbReference>
<evidence type="ECO:0000256" key="3">
    <source>
        <dbReference type="ARBA" id="ARBA00012438"/>
    </source>
</evidence>
<evidence type="ECO:0000256" key="7">
    <source>
        <dbReference type="ARBA" id="ARBA00022777"/>
    </source>
</evidence>
<dbReference type="PROSITE" id="PS50109">
    <property type="entry name" value="HIS_KIN"/>
    <property type="match status" value="1"/>
</dbReference>
<accession>A0A4R6IG34</accession>
<evidence type="ECO:0000256" key="4">
    <source>
        <dbReference type="ARBA" id="ARBA00022553"/>
    </source>
</evidence>
<feature type="domain" description="Histidine kinase" evidence="11">
    <location>
        <begin position="228"/>
        <end position="434"/>
    </location>
</feature>
<reference evidence="13 14" key="1">
    <citation type="submission" date="2019-03" db="EMBL/GenBank/DDBJ databases">
        <title>Genomic Encyclopedia of Archaeal and Bacterial Type Strains, Phase II (KMG-II): from individual species to whole genera.</title>
        <authorList>
            <person name="Goeker M."/>
        </authorList>
    </citation>
    <scope>NUCLEOTIDE SEQUENCE [LARGE SCALE GENOMIC DNA]</scope>
    <source>
        <strain evidence="13 14">DSM 19034</strain>
    </source>
</reference>
<comment type="catalytic activity">
    <reaction evidence="1">
        <text>ATP + protein L-histidine = ADP + protein N-phospho-L-histidine.</text>
        <dbReference type="EC" id="2.7.13.3"/>
    </reaction>
</comment>
<keyword evidence="6" id="KW-0547">Nucleotide-binding</keyword>
<evidence type="ECO:0000256" key="6">
    <source>
        <dbReference type="ARBA" id="ARBA00022741"/>
    </source>
</evidence>
<keyword evidence="4" id="KW-0597">Phosphoprotein</keyword>
<evidence type="ECO:0000256" key="1">
    <source>
        <dbReference type="ARBA" id="ARBA00000085"/>
    </source>
</evidence>
<name>A0A4R6IG34_9SPHI</name>
<protein>
    <recommendedName>
        <fullName evidence="3">histidine kinase</fullName>
        <ecNumber evidence="3">2.7.13.3</ecNumber>
    </recommendedName>
</protein>
<evidence type="ECO:0000256" key="8">
    <source>
        <dbReference type="ARBA" id="ARBA00022840"/>
    </source>
</evidence>
<dbReference type="GO" id="GO:0000160">
    <property type="term" value="P:phosphorelay signal transduction system"/>
    <property type="evidence" value="ECO:0007669"/>
    <property type="project" value="UniProtKB-KW"/>
</dbReference>
<dbReference type="InterPro" id="IPR003660">
    <property type="entry name" value="HAMP_dom"/>
</dbReference>
<dbReference type="EC" id="2.7.13.3" evidence="3"/>
<dbReference type="PANTHER" id="PTHR43065:SF10">
    <property type="entry name" value="PEROXIDE STRESS-ACTIVATED HISTIDINE KINASE MAK3"/>
    <property type="match status" value="1"/>
</dbReference>
<evidence type="ECO:0000259" key="11">
    <source>
        <dbReference type="PROSITE" id="PS50109"/>
    </source>
</evidence>
<comment type="caution">
    <text evidence="13">The sequence shown here is derived from an EMBL/GenBank/DDBJ whole genome shotgun (WGS) entry which is preliminary data.</text>
</comment>
<dbReference type="GO" id="GO:0016020">
    <property type="term" value="C:membrane"/>
    <property type="evidence" value="ECO:0007669"/>
    <property type="project" value="UniProtKB-SubCell"/>
</dbReference>
<feature type="transmembrane region" description="Helical" evidence="10">
    <location>
        <begin position="21"/>
        <end position="39"/>
    </location>
</feature>
<dbReference type="InterPro" id="IPR005467">
    <property type="entry name" value="His_kinase_dom"/>
</dbReference>
<evidence type="ECO:0000256" key="5">
    <source>
        <dbReference type="ARBA" id="ARBA00022679"/>
    </source>
</evidence>
<dbReference type="SUPFAM" id="SSF55785">
    <property type="entry name" value="PYP-like sensor domain (PAS domain)"/>
    <property type="match status" value="1"/>
</dbReference>
<evidence type="ECO:0000313" key="14">
    <source>
        <dbReference type="Proteomes" id="UP000295499"/>
    </source>
</evidence>
<proteinExistence type="predicted"/>
<dbReference type="CDD" id="cd06225">
    <property type="entry name" value="HAMP"/>
    <property type="match status" value="1"/>
</dbReference>
<dbReference type="Gene3D" id="3.30.450.20">
    <property type="entry name" value="PAS domain"/>
    <property type="match status" value="1"/>
</dbReference>
<keyword evidence="10" id="KW-1133">Transmembrane helix</keyword>
<dbReference type="AlphaFoldDB" id="A0A4R6IG34"/>
<organism evidence="13 14">
    <name type="scientific">Pedobacter duraquae</name>
    <dbReference type="NCBI Taxonomy" id="425511"/>
    <lineage>
        <taxon>Bacteria</taxon>
        <taxon>Pseudomonadati</taxon>
        <taxon>Bacteroidota</taxon>
        <taxon>Sphingobacteriia</taxon>
        <taxon>Sphingobacteriales</taxon>
        <taxon>Sphingobacteriaceae</taxon>
        <taxon>Pedobacter</taxon>
    </lineage>
</organism>
<dbReference type="InterPro" id="IPR035965">
    <property type="entry name" value="PAS-like_dom_sf"/>
</dbReference>